<organism evidence="2 3">
    <name type="scientific">Staurois parvus</name>
    <dbReference type="NCBI Taxonomy" id="386267"/>
    <lineage>
        <taxon>Eukaryota</taxon>
        <taxon>Metazoa</taxon>
        <taxon>Chordata</taxon>
        <taxon>Craniata</taxon>
        <taxon>Vertebrata</taxon>
        <taxon>Euteleostomi</taxon>
        <taxon>Amphibia</taxon>
        <taxon>Batrachia</taxon>
        <taxon>Anura</taxon>
        <taxon>Neobatrachia</taxon>
        <taxon>Ranoidea</taxon>
        <taxon>Ranidae</taxon>
        <taxon>Staurois</taxon>
    </lineage>
</organism>
<dbReference type="PANTHER" id="PTHR23053">
    <property type="entry name" value="DLEC1 DELETED IN LUNG AND ESOPHAGEAL CANCER 1"/>
    <property type="match status" value="1"/>
</dbReference>
<evidence type="ECO:0000313" key="2">
    <source>
        <dbReference type="EMBL" id="CAI9616592.1"/>
    </source>
</evidence>
<protein>
    <submittedName>
        <fullName evidence="2">Uncharacterized protein</fullName>
    </submittedName>
</protein>
<name>A0ABN9H6K0_9NEOB</name>
<dbReference type="InterPro" id="IPR033305">
    <property type="entry name" value="Hydin-like"/>
</dbReference>
<keyword evidence="3" id="KW-1185">Reference proteome</keyword>
<dbReference type="Proteomes" id="UP001162483">
    <property type="component" value="Unassembled WGS sequence"/>
</dbReference>
<reference evidence="2" key="1">
    <citation type="submission" date="2023-05" db="EMBL/GenBank/DDBJ databases">
        <authorList>
            <person name="Stuckert A."/>
        </authorList>
    </citation>
    <scope>NUCLEOTIDE SEQUENCE</scope>
</reference>
<dbReference type="Gene3D" id="2.60.40.10">
    <property type="entry name" value="Immunoglobulins"/>
    <property type="match status" value="1"/>
</dbReference>
<feature type="region of interest" description="Disordered" evidence="1">
    <location>
        <begin position="23"/>
        <end position="48"/>
    </location>
</feature>
<accession>A0ABN9H6K0</accession>
<evidence type="ECO:0000313" key="3">
    <source>
        <dbReference type="Proteomes" id="UP001162483"/>
    </source>
</evidence>
<sequence length="118" mass="12654">MYKFLLQNSGSVQLEFSWQVQMEGQSGATEKDSQGSSRSSSIHSRPSSVLESVTSLLSMGADSSPFSIQPSAGTIPAGRSQEFLIKFSPVEVGDFEGLLNCSIPNLLPGQPEPHIPVR</sequence>
<dbReference type="PANTHER" id="PTHR23053:SF0">
    <property type="entry name" value="HYDROCEPHALUS-INDUCING PROTEIN HOMOLOG"/>
    <property type="match status" value="1"/>
</dbReference>
<evidence type="ECO:0000256" key="1">
    <source>
        <dbReference type="SAM" id="MobiDB-lite"/>
    </source>
</evidence>
<gene>
    <name evidence="2" type="ORF">SPARVUS_LOCUS15405300</name>
</gene>
<dbReference type="EMBL" id="CATNWA010020083">
    <property type="protein sequence ID" value="CAI9616592.1"/>
    <property type="molecule type" value="Genomic_DNA"/>
</dbReference>
<comment type="caution">
    <text evidence="2">The sequence shown here is derived from an EMBL/GenBank/DDBJ whole genome shotgun (WGS) entry which is preliminary data.</text>
</comment>
<feature type="compositionally biased region" description="Low complexity" evidence="1">
    <location>
        <begin position="34"/>
        <end position="48"/>
    </location>
</feature>
<dbReference type="InterPro" id="IPR013783">
    <property type="entry name" value="Ig-like_fold"/>
</dbReference>
<proteinExistence type="predicted"/>
<feature type="non-terminal residue" evidence="2">
    <location>
        <position position="118"/>
    </location>
</feature>